<reference evidence="7 8" key="1">
    <citation type="submission" date="2016-03" db="EMBL/GenBank/DDBJ databases">
        <title>Whole genome sequencing of Grifola frondosa 9006-11.</title>
        <authorList>
            <person name="Min B."/>
            <person name="Park H."/>
            <person name="Kim J.-G."/>
            <person name="Cho H."/>
            <person name="Oh Y.-L."/>
            <person name="Kong W.-S."/>
            <person name="Choi I.-G."/>
        </authorList>
    </citation>
    <scope>NUCLEOTIDE SEQUENCE [LARGE SCALE GENOMIC DNA]</scope>
    <source>
        <strain evidence="7 8">9006-11</strain>
    </source>
</reference>
<dbReference type="STRING" id="5627.A0A1C7LRQ9"/>
<keyword evidence="4 6" id="KW-0460">Magnesium</keyword>
<dbReference type="OMA" id="LASNECC"/>
<dbReference type="EMBL" id="LUGG01000024">
    <property type="protein sequence ID" value="OBZ67350.1"/>
    <property type="molecule type" value="Genomic_DNA"/>
</dbReference>
<accession>A0A1C7LRQ9</accession>
<dbReference type="AlphaFoldDB" id="A0A1C7LRQ9"/>
<dbReference type="GO" id="GO:0008299">
    <property type="term" value="P:isoprenoid biosynthetic process"/>
    <property type="evidence" value="ECO:0007669"/>
    <property type="project" value="UniProtKB-ARBA"/>
</dbReference>
<dbReference type="Proteomes" id="UP000092993">
    <property type="component" value="Unassembled WGS sequence"/>
</dbReference>
<comment type="cofactor">
    <cofactor evidence="1 6">
        <name>Mg(2+)</name>
        <dbReference type="ChEBI" id="CHEBI:18420"/>
    </cofactor>
</comment>
<comment type="similarity">
    <text evidence="2 6">Belongs to the terpene synthase family.</text>
</comment>
<organism evidence="7 8">
    <name type="scientific">Grifola frondosa</name>
    <name type="common">Maitake</name>
    <name type="synonym">Polyporus frondosus</name>
    <dbReference type="NCBI Taxonomy" id="5627"/>
    <lineage>
        <taxon>Eukaryota</taxon>
        <taxon>Fungi</taxon>
        <taxon>Dikarya</taxon>
        <taxon>Basidiomycota</taxon>
        <taxon>Agaricomycotina</taxon>
        <taxon>Agaricomycetes</taxon>
        <taxon>Polyporales</taxon>
        <taxon>Grifolaceae</taxon>
        <taxon>Grifola</taxon>
    </lineage>
</organism>
<dbReference type="PANTHER" id="PTHR35201">
    <property type="entry name" value="TERPENE SYNTHASE"/>
    <property type="match status" value="1"/>
</dbReference>
<name>A0A1C7LRQ9_GRIFR</name>
<evidence type="ECO:0000256" key="1">
    <source>
        <dbReference type="ARBA" id="ARBA00001946"/>
    </source>
</evidence>
<dbReference type="OrthoDB" id="2861623at2759"/>
<keyword evidence="5 6" id="KW-0456">Lyase</keyword>
<comment type="caution">
    <text evidence="7">The sequence shown here is derived from an EMBL/GenBank/DDBJ whole genome shotgun (WGS) entry which is preliminary data.</text>
</comment>
<dbReference type="EC" id="4.2.3.-" evidence="6"/>
<dbReference type="InterPro" id="IPR034686">
    <property type="entry name" value="Terpene_cyclase-like_2"/>
</dbReference>
<dbReference type="GO" id="GO:0046872">
    <property type="term" value="F:metal ion binding"/>
    <property type="evidence" value="ECO:0007669"/>
    <property type="project" value="UniProtKB-KW"/>
</dbReference>
<evidence type="ECO:0000256" key="3">
    <source>
        <dbReference type="ARBA" id="ARBA00022723"/>
    </source>
</evidence>
<evidence type="ECO:0000256" key="4">
    <source>
        <dbReference type="ARBA" id="ARBA00022842"/>
    </source>
</evidence>
<dbReference type="Gene3D" id="1.10.600.10">
    <property type="entry name" value="Farnesyl Diphosphate Synthase"/>
    <property type="match status" value="1"/>
</dbReference>
<gene>
    <name evidence="7" type="primary">COP3_0</name>
    <name evidence="7" type="ORF">A0H81_12697</name>
</gene>
<evidence type="ECO:0000313" key="7">
    <source>
        <dbReference type="EMBL" id="OBZ67350.1"/>
    </source>
</evidence>
<dbReference type="SUPFAM" id="SSF48576">
    <property type="entry name" value="Terpenoid synthases"/>
    <property type="match status" value="1"/>
</dbReference>
<sequence length="268" mass="30469">MCYPLAGFPQLRVCCDFINYLFHLDNICDEMDDNGTHDTATEVLNALHHPYAPSRPATRVGRMTRDYWRRLIVTASPGAQQRFIETFDLFFQAVTQQAMDRKSGAIPDFESYIAMRRDTSGCKPCWALIEYANNLDLPAHVMTHPVINGLEEAANDLVTWSNDIYSYNVEQSKGDTHNLIVVIQQQYGLDLQSAVDFVGDLCLQTIDRFSMLREQMPSWSPQIDRQVQIYVDGLGDWVIGNLSNCFLASNECCGHFKRLIILILPTSC</sequence>
<evidence type="ECO:0000256" key="5">
    <source>
        <dbReference type="ARBA" id="ARBA00023239"/>
    </source>
</evidence>
<dbReference type="Pfam" id="PF19086">
    <property type="entry name" value="Terpene_syn_C_2"/>
    <property type="match status" value="1"/>
</dbReference>
<evidence type="ECO:0000256" key="2">
    <source>
        <dbReference type="ARBA" id="ARBA00006333"/>
    </source>
</evidence>
<proteinExistence type="inferred from homology"/>
<dbReference type="PANTHER" id="PTHR35201:SF4">
    <property type="entry name" value="BETA-PINACENE SYNTHASE-RELATED"/>
    <property type="match status" value="1"/>
</dbReference>
<evidence type="ECO:0000256" key="6">
    <source>
        <dbReference type="RuleBase" id="RU366034"/>
    </source>
</evidence>
<dbReference type="InterPro" id="IPR008949">
    <property type="entry name" value="Isoprenoid_synthase_dom_sf"/>
</dbReference>
<dbReference type="GO" id="GO:0010333">
    <property type="term" value="F:terpene synthase activity"/>
    <property type="evidence" value="ECO:0007669"/>
    <property type="project" value="InterPro"/>
</dbReference>
<protein>
    <recommendedName>
        <fullName evidence="6">Terpene synthase</fullName>
        <ecNumber evidence="6">4.2.3.-</ecNumber>
    </recommendedName>
</protein>
<evidence type="ECO:0000313" key="8">
    <source>
        <dbReference type="Proteomes" id="UP000092993"/>
    </source>
</evidence>
<keyword evidence="3 6" id="KW-0479">Metal-binding</keyword>
<keyword evidence="8" id="KW-1185">Reference proteome</keyword>